<dbReference type="EMBL" id="JAYKXP010000097">
    <property type="protein sequence ID" value="KAK7027352.1"/>
    <property type="molecule type" value="Genomic_DNA"/>
</dbReference>
<gene>
    <name evidence="1" type="ORF">VNI00_015315</name>
</gene>
<keyword evidence="2" id="KW-1185">Reference proteome</keyword>
<evidence type="ECO:0000313" key="2">
    <source>
        <dbReference type="Proteomes" id="UP001383192"/>
    </source>
</evidence>
<reference evidence="1 2" key="1">
    <citation type="submission" date="2024-01" db="EMBL/GenBank/DDBJ databases">
        <title>A draft genome for a cacao thread blight-causing isolate of Paramarasmius palmivorus.</title>
        <authorList>
            <person name="Baruah I.K."/>
            <person name="Bukari Y."/>
            <person name="Amoako-Attah I."/>
            <person name="Meinhardt L.W."/>
            <person name="Bailey B.A."/>
            <person name="Cohen S.P."/>
        </authorList>
    </citation>
    <scope>NUCLEOTIDE SEQUENCE [LARGE SCALE GENOMIC DNA]</scope>
    <source>
        <strain evidence="1 2">GH-12</strain>
    </source>
</reference>
<organism evidence="1 2">
    <name type="scientific">Paramarasmius palmivorus</name>
    <dbReference type="NCBI Taxonomy" id="297713"/>
    <lineage>
        <taxon>Eukaryota</taxon>
        <taxon>Fungi</taxon>
        <taxon>Dikarya</taxon>
        <taxon>Basidiomycota</taxon>
        <taxon>Agaricomycotina</taxon>
        <taxon>Agaricomycetes</taxon>
        <taxon>Agaricomycetidae</taxon>
        <taxon>Agaricales</taxon>
        <taxon>Marasmiineae</taxon>
        <taxon>Marasmiaceae</taxon>
        <taxon>Paramarasmius</taxon>
    </lineage>
</organism>
<sequence>MLTLLSWGDSLQIALYHFGGPRILKTYDSIRSPFANYILTTARKQGKYYEFSAPEFYNIQKQGEELSEEQKLTLREKITDHWSWASTPVNFEDQRRVIAVL</sequence>
<dbReference type="AlphaFoldDB" id="A0AAW0BM38"/>
<accession>A0AAW0BM38</accession>
<proteinExistence type="predicted"/>
<name>A0AAW0BM38_9AGAR</name>
<protein>
    <submittedName>
        <fullName evidence="1">Uncharacterized protein</fullName>
    </submittedName>
</protein>
<evidence type="ECO:0000313" key="1">
    <source>
        <dbReference type="EMBL" id="KAK7027352.1"/>
    </source>
</evidence>
<comment type="caution">
    <text evidence="1">The sequence shown here is derived from an EMBL/GenBank/DDBJ whole genome shotgun (WGS) entry which is preliminary data.</text>
</comment>
<dbReference type="Proteomes" id="UP001383192">
    <property type="component" value="Unassembled WGS sequence"/>
</dbReference>